<dbReference type="Proteomes" id="UP000015779">
    <property type="component" value="Unassembled WGS sequence"/>
</dbReference>
<dbReference type="EMBL" id="ATJN01000042">
    <property type="protein sequence ID" value="EPI52217.1"/>
    <property type="molecule type" value="Genomic_DNA"/>
</dbReference>
<dbReference type="PATRIC" id="fig|1261062.4.peg.785"/>
<evidence type="ECO:0000313" key="1">
    <source>
        <dbReference type="EMBL" id="EPI52217.1"/>
    </source>
</evidence>
<comment type="caution">
    <text evidence="1">The sequence shown here is derived from an EMBL/GenBank/DDBJ whole genome shotgun (WGS) entry which is preliminary data.</text>
</comment>
<accession>T2PKG4</accession>
<evidence type="ECO:0000313" key="2">
    <source>
        <dbReference type="Proteomes" id="UP000015779"/>
    </source>
</evidence>
<protein>
    <submittedName>
        <fullName evidence="1">Uncharacterized protein</fullName>
    </submittedName>
</protein>
<dbReference type="HOGENOM" id="CLU_3234102_0_0_11"/>
<gene>
    <name evidence="1" type="ORF">HMPREF1577_00846</name>
</gene>
<name>T2PKG4_9BIFI</name>
<proteinExistence type="predicted"/>
<reference evidence="1 2" key="1">
    <citation type="submission" date="2013-06" db="EMBL/GenBank/DDBJ databases">
        <authorList>
            <person name="Weinstock G."/>
            <person name="Sodergren E."/>
            <person name="Lobos E.A."/>
            <person name="Fulton L."/>
            <person name="Fulton R."/>
            <person name="Courtney L."/>
            <person name="Fronick C."/>
            <person name="O'Laughlin M."/>
            <person name="Godfrey J."/>
            <person name="Wilson R.M."/>
            <person name="Miner T."/>
            <person name="Farmer C."/>
            <person name="Delehaunty K."/>
            <person name="Cordes M."/>
            <person name="Minx P."/>
            <person name="Tomlinson C."/>
            <person name="Chen J."/>
            <person name="Wollam A."/>
            <person name="Pepin K.H."/>
            <person name="Bhonagiri V."/>
            <person name="Zhang X."/>
            <person name="Warren W."/>
            <person name="Mitreva M."/>
            <person name="Mardis E.R."/>
            <person name="Wilson R.K."/>
        </authorList>
    </citation>
    <scope>NUCLEOTIDE SEQUENCE [LARGE SCALE GENOMIC DNA]</scope>
    <source>
        <strain evidence="1 2">JCP8017A</strain>
    </source>
</reference>
<sequence length="43" mass="5223">MLLFKFCYSTFVMLKHYILRVSSILKPNLFEDLHNRWLLCSTT</sequence>
<organism evidence="1 2">
    <name type="scientific">Gardnerella pickettii JCP8017A</name>
    <dbReference type="NCBI Taxonomy" id="1261062"/>
    <lineage>
        <taxon>Bacteria</taxon>
        <taxon>Bacillati</taxon>
        <taxon>Actinomycetota</taxon>
        <taxon>Actinomycetes</taxon>
        <taxon>Bifidobacteriales</taxon>
        <taxon>Bifidobacteriaceae</taxon>
        <taxon>Gardnerella</taxon>
        <taxon>Gardnerella pickettii</taxon>
    </lineage>
</organism>
<dbReference type="AlphaFoldDB" id="T2PKG4"/>